<dbReference type="InterPro" id="IPR046112">
    <property type="entry name" value="DUF6049"/>
</dbReference>
<evidence type="ECO:0000256" key="1">
    <source>
        <dbReference type="SAM" id="MobiDB-lite"/>
    </source>
</evidence>
<dbReference type="eggNOG" id="ENOG5033P5Y">
    <property type="taxonomic scope" value="Bacteria"/>
</dbReference>
<feature type="region of interest" description="Disordered" evidence="1">
    <location>
        <begin position="579"/>
        <end position="616"/>
    </location>
</feature>
<feature type="compositionally biased region" description="Basic and acidic residues" evidence="1">
    <location>
        <begin position="72"/>
        <end position="85"/>
    </location>
</feature>
<name>A0A086Z2M2_9BIFI</name>
<gene>
    <name evidence="3" type="ORF">BACT_1479</name>
</gene>
<evidence type="ECO:0000256" key="2">
    <source>
        <dbReference type="SAM" id="Phobius"/>
    </source>
</evidence>
<sequence length="790" mass="83123">MTESQHRGSSVTPQDRRAPAPGADRRRPSAPLGALTTSIRALLAFLLVCASILLPAPAALANPGEEIQAAGEQRKTEEREDETKTKLAIRSSTPMISSTSGYAARVAVTNTSSAPLDAGSLSASTNSLYTFSSRIDMQGWAEGGSRIPTPNQLAAQPVGVIQPGQSVEVTLSAPADDGSIKAMATWGPKPLLLTYQSGQAGGSGKQVRAAISSFLTRSQDGLTTAQTPPMTVSMLMPLTTTGWTSDQGAVKRLMTGERQEDQDSQGSKHSDGQAGRGEGSREQTDPSQILSLNQEAQKVQNSQMQLVSHHPNLNVVADPTYLAAFENSPKVDAVMQPAAFDLTAYSSQDAAHYASAGVQPTVWSADQTGKDLQAALGASSKTIPTYAWQGRRSWSMDSLTQARQQGYQTVVAPLGLDAGSGSSAHTGKYTVPTAAGEVTVLSAQQELSDLAQGQPTSTRAAGEQTPAGQTARFMAQSAFYQMEQPYSERPLLVCFGTDQDAEATSALMDAAEKAPWLKLSGLDALNQAQAYQGGEAAKQTVAQANQANGGQSKDNGLSGTLDSLTASRQDISRFGESILATPSQAQSTPSASSRSDAQALARQDAANAAHRSDDPRRWLNEVSEAHDTLALHTLACTNQAASLADSARALADQLLGGIQIRPSESITVVSETATMPVTVSNSHPYPVAARVSAKTDSMEIATTRTADTVIPANSEAQVTFTIRVATAGQATAEISLVDRQGRPFGQTQATHINSHLRLSDMSGLIIVVAALLFGALGLWRQFHRKKDPDE</sequence>
<organism evidence="3 4">
    <name type="scientific">Bifidobacterium actinocoloniiforme DSM 22766</name>
    <dbReference type="NCBI Taxonomy" id="1437605"/>
    <lineage>
        <taxon>Bacteria</taxon>
        <taxon>Bacillati</taxon>
        <taxon>Actinomycetota</taxon>
        <taxon>Actinomycetes</taxon>
        <taxon>Bifidobacteriales</taxon>
        <taxon>Bifidobacteriaceae</taxon>
        <taxon>Bifidobacterium</taxon>
    </lineage>
</organism>
<comment type="caution">
    <text evidence="3">The sequence shown here is derived from an EMBL/GenBank/DDBJ whole genome shotgun (WGS) entry which is preliminary data.</text>
</comment>
<feature type="region of interest" description="Disordered" evidence="1">
    <location>
        <begin position="256"/>
        <end position="286"/>
    </location>
</feature>
<proteinExistence type="predicted"/>
<feature type="compositionally biased region" description="Basic and acidic residues" evidence="1">
    <location>
        <begin position="14"/>
        <end position="27"/>
    </location>
</feature>
<evidence type="ECO:0000313" key="3">
    <source>
        <dbReference type="EMBL" id="KFI40772.1"/>
    </source>
</evidence>
<feature type="compositionally biased region" description="Basic and acidic residues" evidence="1">
    <location>
        <begin position="256"/>
        <end position="271"/>
    </location>
</feature>
<protein>
    <submittedName>
        <fullName evidence="3">Uncharacterized protein</fullName>
    </submittedName>
</protein>
<keyword evidence="2" id="KW-1133">Transmembrane helix</keyword>
<evidence type="ECO:0000313" key="4">
    <source>
        <dbReference type="Proteomes" id="UP000029015"/>
    </source>
</evidence>
<feature type="compositionally biased region" description="Low complexity" evidence="1">
    <location>
        <begin position="580"/>
        <end position="609"/>
    </location>
</feature>
<dbReference type="RefSeq" id="WP_144418949.1">
    <property type="nucleotide sequence ID" value="NZ_CP011786.1"/>
</dbReference>
<dbReference type="Pfam" id="PF19516">
    <property type="entry name" value="DUF6049"/>
    <property type="match status" value="1"/>
</dbReference>
<keyword evidence="2" id="KW-0472">Membrane</keyword>
<dbReference type="AlphaFoldDB" id="A0A086Z2M2"/>
<keyword evidence="4" id="KW-1185">Reference proteome</keyword>
<feature type="region of interest" description="Disordered" evidence="1">
    <location>
        <begin position="68"/>
        <end position="92"/>
    </location>
</feature>
<dbReference type="STRING" id="1437605.AB656_05700"/>
<reference evidence="3 4" key="1">
    <citation type="submission" date="2014-03" db="EMBL/GenBank/DDBJ databases">
        <title>Genomics of Bifidobacteria.</title>
        <authorList>
            <person name="Ventura M."/>
            <person name="Milani C."/>
            <person name="Lugli G.A."/>
        </authorList>
    </citation>
    <scope>NUCLEOTIDE SEQUENCE [LARGE SCALE GENOMIC DNA]</scope>
    <source>
        <strain evidence="3 4">DSM 22766</strain>
    </source>
</reference>
<accession>A0A086Z2M2</accession>
<dbReference type="OrthoDB" id="3242630at2"/>
<feature type="region of interest" description="Disordered" evidence="1">
    <location>
        <begin position="1"/>
        <end position="30"/>
    </location>
</feature>
<keyword evidence="2" id="KW-0812">Transmembrane</keyword>
<dbReference type="EMBL" id="JGYK01000001">
    <property type="protein sequence ID" value="KFI40772.1"/>
    <property type="molecule type" value="Genomic_DNA"/>
</dbReference>
<dbReference type="Proteomes" id="UP000029015">
    <property type="component" value="Unassembled WGS sequence"/>
</dbReference>
<feature type="transmembrane region" description="Helical" evidence="2">
    <location>
        <begin position="761"/>
        <end position="779"/>
    </location>
</feature>